<dbReference type="InterPro" id="IPR016162">
    <property type="entry name" value="Ald_DH_N"/>
</dbReference>
<dbReference type="AlphaFoldDB" id="R3TKJ3"/>
<accession>R3TKJ3</accession>
<dbReference type="Pfam" id="PF00171">
    <property type="entry name" value="Aldedh"/>
    <property type="match status" value="1"/>
</dbReference>
<evidence type="ECO:0000313" key="3">
    <source>
        <dbReference type="EMBL" id="EOL41568.1"/>
    </source>
</evidence>
<dbReference type="InterPro" id="IPR015590">
    <property type="entry name" value="Aldehyde_DH_dom"/>
</dbReference>
<dbReference type="eggNOG" id="COG1012">
    <property type="taxonomic scope" value="Bacteria"/>
</dbReference>
<evidence type="ECO:0000256" key="1">
    <source>
        <dbReference type="ARBA" id="ARBA00023002"/>
    </source>
</evidence>
<gene>
    <name evidence="3" type="ORF">UC3_03131</name>
</gene>
<dbReference type="SUPFAM" id="SSF53720">
    <property type="entry name" value="ALDH-like"/>
    <property type="match status" value="1"/>
</dbReference>
<dbReference type="InterPro" id="IPR016163">
    <property type="entry name" value="Ald_DH_C"/>
</dbReference>
<dbReference type="GO" id="GO:0016620">
    <property type="term" value="F:oxidoreductase activity, acting on the aldehyde or oxo group of donors, NAD or NADP as acceptor"/>
    <property type="evidence" value="ECO:0007669"/>
    <property type="project" value="InterPro"/>
</dbReference>
<dbReference type="Proteomes" id="UP000013785">
    <property type="component" value="Unassembled WGS sequence"/>
</dbReference>
<dbReference type="PATRIC" id="fig|1158610.3.peg.3119"/>
<proteinExistence type="predicted"/>
<dbReference type="Gene3D" id="3.40.309.10">
    <property type="entry name" value="Aldehyde Dehydrogenase, Chain A, domain 2"/>
    <property type="match status" value="1"/>
</dbReference>
<reference evidence="3 4" key="1">
    <citation type="submission" date="2013-02" db="EMBL/GenBank/DDBJ databases">
        <title>The Genome Sequence of Enterococcus phoeniculicola BAA-412.</title>
        <authorList>
            <consortium name="The Broad Institute Genome Sequencing Platform"/>
            <consortium name="The Broad Institute Genome Sequencing Center for Infectious Disease"/>
            <person name="Earl A.M."/>
            <person name="Gilmore M.S."/>
            <person name="Lebreton F."/>
            <person name="Walker B."/>
            <person name="Young S.K."/>
            <person name="Zeng Q."/>
            <person name="Gargeya S."/>
            <person name="Fitzgerald M."/>
            <person name="Haas B."/>
            <person name="Abouelleil A."/>
            <person name="Alvarado L."/>
            <person name="Arachchi H.M."/>
            <person name="Berlin A.M."/>
            <person name="Chapman S.B."/>
            <person name="Dewar J."/>
            <person name="Goldberg J."/>
            <person name="Griggs A."/>
            <person name="Gujja S."/>
            <person name="Hansen M."/>
            <person name="Howarth C."/>
            <person name="Imamovic A."/>
            <person name="Larimer J."/>
            <person name="McCowan C."/>
            <person name="Murphy C."/>
            <person name="Neiman D."/>
            <person name="Pearson M."/>
            <person name="Priest M."/>
            <person name="Roberts A."/>
            <person name="Saif S."/>
            <person name="Shea T."/>
            <person name="Sisk P."/>
            <person name="Sykes S."/>
            <person name="Wortman J."/>
            <person name="Nusbaum C."/>
            <person name="Birren B."/>
        </authorList>
    </citation>
    <scope>NUCLEOTIDE SEQUENCE [LARGE SCALE GENOMIC DNA]</scope>
    <source>
        <strain evidence="3 4">ATCC BAA-412</strain>
    </source>
</reference>
<evidence type="ECO:0000259" key="2">
    <source>
        <dbReference type="Pfam" id="PF00171"/>
    </source>
</evidence>
<sequence>MHDVDKDLLSIQEARIVLETAKDAQILMKEYGQEFFHNLVRVMIREIQPLISEYVSCEIEETGKGCQKEKEAFVLQFLKAMEAEVGDKTYIGATAKDSAGKILQVGVPLGVIPVLLPSENVVIHTLYSLFAGLQSANAMIAIPHVKATKTATLVIKKIQQIGLCNGLPRGSINCIEYLTECGTKEIINSPMTAMILVLGQKKYTDTTIPKRPIIYGGSGATPVFIERSADTQVAVKMIIESRAYDCGLLPASEQYLIVESTIAEKVKNELIQNGAYFLSKEEEIKLISLLQPKNDGIQESCVGKSAAWLAKNAGIQLPRDTRILISEQNYLHDQDPFVNEMSCPIIVFYREPDWQHACEKAIHLLQEKNDGHTLAIHSKEPMIVNEFALKKPVARMVVNAAASFSSMGLGSTLPLSPILGGFTRGLGISAENITPANLTYTREIGYASSECLEEKTIESNVHDTQVKTQLIEKVLKKMLEK</sequence>
<keyword evidence="4" id="KW-1185">Reference proteome</keyword>
<evidence type="ECO:0000313" key="4">
    <source>
        <dbReference type="Proteomes" id="UP000013785"/>
    </source>
</evidence>
<dbReference type="HOGENOM" id="CLU_028794_3_1_9"/>
<organism evidence="3 4">
    <name type="scientific">Enterococcus phoeniculicola ATCC BAA-412</name>
    <dbReference type="NCBI Taxonomy" id="1158610"/>
    <lineage>
        <taxon>Bacteria</taxon>
        <taxon>Bacillati</taxon>
        <taxon>Bacillota</taxon>
        <taxon>Bacilli</taxon>
        <taxon>Lactobacillales</taxon>
        <taxon>Enterococcaceae</taxon>
        <taxon>Enterococcus</taxon>
    </lineage>
</organism>
<name>R3TKJ3_9ENTE</name>
<dbReference type="Gene3D" id="3.40.605.10">
    <property type="entry name" value="Aldehyde Dehydrogenase, Chain A, domain 1"/>
    <property type="match status" value="1"/>
</dbReference>
<dbReference type="RefSeq" id="WP_010769765.1">
    <property type="nucleotide sequence ID" value="NZ_ASWE01000001.1"/>
</dbReference>
<dbReference type="STRING" id="154621.RV11_GL000943"/>
<feature type="domain" description="Aldehyde dehydrogenase" evidence="2">
    <location>
        <begin position="14"/>
        <end position="272"/>
    </location>
</feature>
<comment type="caution">
    <text evidence="3">The sequence shown here is derived from an EMBL/GenBank/DDBJ whole genome shotgun (WGS) entry which is preliminary data.</text>
</comment>
<keyword evidence="1" id="KW-0560">Oxidoreductase</keyword>
<protein>
    <recommendedName>
        <fullName evidence="2">Aldehyde dehydrogenase domain-containing protein</fullName>
    </recommendedName>
</protein>
<dbReference type="InterPro" id="IPR016161">
    <property type="entry name" value="Ald_DH/histidinol_DH"/>
</dbReference>
<dbReference type="OrthoDB" id="9815791at2"/>
<dbReference type="EMBL" id="AJAT01000018">
    <property type="protein sequence ID" value="EOL41568.1"/>
    <property type="molecule type" value="Genomic_DNA"/>
</dbReference>